<keyword evidence="2" id="KW-0812">Transmembrane</keyword>
<dbReference type="AlphaFoldDB" id="A0A151WPW1"/>
<evidence type="ECO:0000313" key="3">
    <source>
        <dbReference type="EMBL" id="KYQ49904.1"/>
    </source>
</evidence>
<accession>A0A151WPW1</accession>
<feature type="transmembrane region" description="Helical" evidence="2">
    <location>
        <begin position="237"/>
        <end position="255"/>
    </location>
</feature>
<keyword evidence="2" id="KW-1133">Transmembrane helix</keyword>
<dbReference type="Proteomes" id="UP000075809">
    <property type="component" value="Unassembled WGS sequence"/>
</dbReference>
<keyword evidence="2" id="KW-0472">Membrane</keyword>
<sequence length="356" mass="40930">MKRRRWRWREYKEAECVERVADVTEEVRGGGREITETLFRKNEDGKEKGMREKRRERERESGAGRRAADTAHARGRQGRCLTRMRVAWVYLRSRSPSRAPPLLRTPLPSPTPLDSVTGPIRERFFRKTLLTIRSINNSFRSLLALRELKTIQVCASRATSIRRNEEKSPVKVHGSSQTFHFDFPRAPLSFIKIDALKAVRDWGSRSSYATDHGSQLKKENGKAYLSANRMDTSRNRIRRMVSLLWFCFFFAGVLAEGTLEKLHEGRIGWSGDRGQESMAPRLLTQQCLRTRLTLKLPPEIATIPTIVEARFGREERDSLVFALSETILADERIRCSPLLHTLSFPPSNSIGMNTIF</sequence>
<organism evidence="3 4">
    <name type="scientific">Mycetomoellerius zeteki</name>
    <dbReference type="NCBI Taxonomy" id="64791"/>
    <lineage>
        <taxon>Eukaryota</taxon>
        <taxon>Metazoa</taxon>
        <taxon>Ecdysozoa</taxon>
        <taxon>Arthropoda</taxon>
        <taxon>Hexapoda</taxon>
        <taxon>Insecta</taxon>
        <taxon>Pterygota</taxon>
        <taxon>Neoptera</taxon>
        <taxon>Endopterygota</taxon>
        <taxon>Hymenoptera</taxon>
        <taxon>Apocrita</taxon>
        <taxon>Aculeata</taxon>
        <taxon>Formicoidea</taxon>
        <taxon>Formicidae</taxon>
        <taxon>Myrmicinae</taxon>
        <taxon>Mycetomoellerius</taxon>
    </lineage>
</organism>
<gene>
    <name evidence="3" type="ORF">ALC60_11079</name>
</gene>
<dbReference type="EMBL" id="KQ982851">
    <property type="protein sequence ID" value="KYQ49904.1"/>
    <property type="molecule type" value="Genomic_DNA"/>
</dbReference>
<name>A0A151WPW1_9HYME</name>
<proteinExistence type="predicted"/>
<reference evidence="3 4" key="1">
    <citation type="submission" date="2015-09" db="EMBL/GenBank/DDBJ databases">
        <title>Trachymyrmex zeteki WGS genome.</title>
        <authorList>
            <person name="Nygaard S."/>
            <person name="Hu H."/>
            <person name="Boomsma J."/>
            <person name="Zhang G."/>
        </authorList>
    </citation>
    <scope>NUCLEOTIDE SEQUENCE [LARGE SCALE GENOMIC DNA]</scope>
    <source>
        <strain evidence="3">Tzet28-1</strain>
        <tissue evidence="3">Whole body</tissue>
    </source>
</reference>
<evidence type="ECO:0000256" key="2">
    <source>
        <dbReference type="SAM" id="Phobius"/>
    </source>
</evidence>
<feature type="region of interest" description="Disordered" evidence="1">
    <location>
        <begin position="38"/>
        <end position="76"/>
    </location>
</feature>
<evidence type="ECO:0000313" key="4">
    <source>
        <dbReference type="Proteomes" id="UP000075809"/>
    </source>
</evidence>
<evidence type="ECO:0000256" key="1">
    <source>
        <dbReference type="SAM" id="MobiDB-lite"/>
    </source>
</evidence>
<feature type="compositionally biased region" description="Basic and acidic residues" evidence="1">
    <location>
        <begin position="38"/>
        <end position="72"/>
    </location>
</feature>
<protein>
    <submittedName>
        <fullName evidence="3">Uncharacterized protein</fullName>
    </submittedName>
</protein>
<keyword evidence="4" id="KW-1185">Reference proteome</keyword>